<feature type="transmembrane region" description="Helical" evidence="1">
    <location>
        <begin position="167"/>
        <end position="191"/>
    </location>
</feature>
<feature type="transmembrane region" description="Helical" evidence="1">
    <location>
        <begin position="104"/>
        <end position="128"/>
    </location>
</feature>
<reference evidence="2 3" key="1">
    <citation type="submission" date="2015-12" db="EMBL/GenBank/DDBJ databases">
        <title>The genome of Folsomia candida.</title>
        <authorList>
            <person name="Faddeeva A."/>
            <person name="Derks M.F."/>
            <person name="Anvar Y."/>
            <person name="Smit S."/>
            <person name="Van Straalen N."/>
            <person name="Roelofs D."/>
        </authorList>
    </citation>
    <scope>NUCLEOTIDE SEQUENCE [LARGE SCALE GENOMIC DNA]</scope>
    <source>
        <strain evidence="2 3">VU population</strain>
        <tissue evidence="2">Whole body</tissue>
    </source>
</reference>
<dbReference type="Proteomes" id="UP000198287">
    <property type="component" value="Unassembled WGS sequence"/>
</dbReference>
<organism evidence="2 3">
    <name type="scientific">Folsomia candida</name>
    <name type="common">Springtail</name>
    <dbReference type="NCBI Taxonomy" id="158441"/>
    <lineage>
        <taxon>Eukaryota</taxon>
        <taxon>Metazoa</taxon>
        <taxon>Ecdysozoa</taxon>
        <taxon>Arthropoda</taxon>
        <taxon>Hexapoda</taxon>
        <taxon>Collembola</taxon>
        <taxon>Entomobryomorpha</taxon>
        <taxon>Isotomoidea</taxon>
        <taxon>Isotomidae</taxon>
        <taxon>Proisotominae</taxon>
        <taxon>Folsomia</taxon>
    </lineage>
</organism>
<dbReference type="EMBL" id="LNIX01000023">
    <property type="protein sequence ID" value="OXA43232.1"/>
    <property type="molecule type" value="Genomic_DNA"/>
</dbReference>
<protein>
    <submittedName>
        <fullName evidence="2">Uncharacterized protein</fullName>
    </submittedName>
</protein>
<dbReference type="AlphaFoldDB" id="A0A226DCI1"/>
<feature type="transmembrane region" description="Helical" evidence="1">
    <location>
        <begin position="52"/>
        <end position="73"/>
    </location>
</feature>
<evidence type="ECO:0000313" key="2">
    <source>
        <dbReference type="EMBL" id="OXA43232.1"/>
    </source>
</evidence>
<keyword evidence="1" id="KW-1133">Transmembrane helix</keyword>
<name>A0A226DCI1_FOLCA</name>
<accession>A0A226DCI1</accession>
<proteinExistence type="predicted"/>
<evidence type="ECO:0000256" key="1">
    <source>
        <dbReference type="SAM" id="Phobius"/>
    </source>
</evidence>
<keyword evidence="1" id="KW-0472">Membrane</keyword>
<gene>
    <name evidence="2" type="ORF">Fcan01_22209</name>
</gene>
<feature type="transmembrane region" description="Helical" evidence="1">
    <location>
        <begin position="234"/>
        <end position="254"/>
    </location>
</feature>
<comment type="caution">
    <text evidence="2">The sequence shown here is derived from an EMBL/GenBank/DDBJ whole genome shotgun (WGS) entry which is preliminary data.</text>
</comment>
<feature type="transmembrane region" description="Helical" evidence="1">
    <location>
        <begin position="20"/>
        <end position="40"/>
    </location>
</feature>
<evidence type="ECO:0000313" key="3">
    <source>
        <dbReference type="Proteomes" id="UP000198287"/>
    </source>
</evidence>
<keyword evidence="3" id="KW-1185">Reference proteome</keyword>
<sequence length="351" mass="39530">MTWKTWRKMRPLSSLLPPSYTPHFTLALSIASILQTFPWFSAQGENPLWKSVTVLSFLVCFGFVFAAKCILAWRQDETKELVERSFELEAMSGRKYRIHVRVQPILVCDILIYSGFMVSVALGLLALVRPCMPPFASMTFLDCNNSWTSGGGASMQLKIAIAFYEGLTVWSSLIIAVSIGLVGLVVYPVVVEEMWINAVEMELENCASVYSAAIKYRIVQSVSNLQESVLRKPFMSMIIGGVMLAEITSLFLVISSIHELPLAVAMFFMALAIDFFVVIHVMFKSLCRPYLASVEFVKRAQRKRNGKWLNKYLKSCTPLKLSMGGGCFFDRLTSFVIWKLCVDQVVNLLVM</sequence>
<keyword evidence="1" id="KW-0812">Transmembrane</keyword>
<feature type="transmembrane region" description="Helical" evidence="1">
    <location>
        <begin position="260"/>
        <end position="283"/>
    </location>
</feature>